<dbReference type="InterPro" id="IPR013106">
    <property type="entry name" value="Ig_V-set"/>
</dbReference>
<dbReference type="Gene3D" id="2.60.40.10">
    <property type="entry name" value="Immunoglobulins"/>
    <property type="match status" value="2"/>
</dbReference>
<feature type="compositionally biased region" description="Polar residues" evidence="4">
    <location>
        <begin position="79"/>
        <end position="96"/>
    </location>
</feature>
<evidence type="ECO:0000256" key="3">
    <source>
        <dbReference type="ARBA" id="ARBA00023319"/>
    </source>
</evidence>
<feature type="region of interest" description="Disordered" evidence="4">
    <location>
        <begin position="1"/>
        <end position="344"/>
    </location>
</feature>
<organism evidence="6 7">
    <name type="scientific">Cirrhinus molitorella</name>
    <name type="common">mud carp</name>
    <dbReference type="NCBI Taxonomy" id="172907"/>
    <lineage>
        <taxon>Eukaryota</taxon>
        <taxon>Metazoa</taxon>
        <taxon>Chordata</taxon>
        <taxon>Craniata</taxon>
        <taxon>Vertebrata</taxon>
        <taxon>Euteleostomi</taxon>
        <taxon>Actinopterygii</taxon>
        <taxon>Neopterygii</taxon>
        <taxon>Teleostei</taxon>
        <taxon>Ostariophysi</taxon>
        <taxon>Cypriniformes</taxon>
        <taxon>Cyprinidae</taxon>
        <taxon>Labeoninae</taxon>
        <taxon>Labeonini</taxon>
        <taxon>Cirrhinus</taxon>
    </lineage>
</organism>
<keyword evidence="7" id="KW-1185">Reference proteome</keyword>
<accession>A0AA88PZX0</accession>
<feature type="domain" description="Ig-like" evidence="5">
    <location>
        <begin position="467"/>
        <end position="583"/>
    </location>
</feature>
<evidence type="ECO:0000259" key="5">
    <source>
        <dbReference type="PROSITE" id="PS50835"/>
    </source>
</evidence>
<dbReference type="InterPro" id="IPR036179">
    <property type="entry name" value="Ig-like_dom_sf"/>
</dbReference>
<feature type="compositionally biased region" description="Polar residues" evidence="4">
    <location>
        <begin position="331"/>
        <end position="344"/>
    </location>
</feature>
<dbReference type="InterPro" id="IPR013783">
    <property type="entry name" value="Ig-like_fold"/>
</dbReference>
<keyword evidence="2" id="KW-1015">Disulfide bond</keyword>
<reference evidence="6" key="1">
    <citation type="submission" date="2023-08" db="EMBL/GenBank/DDBJ databases">
        <title>Chromosome-level Genome Assembly of mud carp (Cirrhinus molitorella).</title>
        <authorList>
            <person name="Liu H."/>
        </authorList>
    </citation>
    <scope>NUCLEOTIDE SEQUENCE</scope>
    <source>
        <strain evidence="6">Prfri</strain>
        <tissue evidence="6">Muscle</tissue>
    </source>
</reference>
<name>A0AA88PZX0_9TELE</name>
<dbReference type="PROSITE" id="PS50835">
    <property type="entry name" value="IG_LIKE"/>
    <property type="match status" value="1"/>
</dbReference>
<proteinExistence type="predicted"/>
<feature type="compositionally biased region" description="Basic and acidic residues" evidence="4">
    <location>
        <begin position="234"/>
        <end position="263"/>
    </location>
</feature>
<dbReference type="InterPro" id="IPR051102">
    <property type="entry name" value="IgSF_V-set/TM_domain"/>
</dbReference>
<feature type="compositionally biased region" description="Basic and acidic residues" evidence="4">
    <location>
        <begin position="118"/>
        <end position="132"/>
    </location>
</feature>
<feature type="compositionally biased region" description="Polar residues" evidence="4">
    <location>
        <begin position="195"/>
        <end position="223"/>
    </location>
</feature>
<dbReference type="GO" id="GO:0016020">
    <property type="term" value="C:membrane"/>
    <property type="evidence" value="ECO:0007669"/>
    <property type="project" value="TreeGrafter"/>
</dbReference>
<feature type="compositionally biased region" description="Basic and acidic residues" evidence="4">
    <location>
        <begin position="164"/>
        <end position="194"/>
    </location>
</feature>
<feature type="compositionally biased region" description="Basic and acidic residues" evidence="4">
    <location>
        <begin position="8"/>
        <end position="63"/>
    </location>
</feature>
<dbReference type="SUPFAM" id="SSF48726">
    <property type="entry name" value="Immunoglobulin"/>
    <property type="match status" value="2"/>
</dbReference>
<comment type="caution">
    <text evidence="6">The sequence shown here is derived from an EMBL/GenBank/DDBJ whole genome shotgun (WGS) entry which is preliminary data.</text>
</comment>
<dbReference type="EMBL" id="JAUYZG010000006">
    <property type="protein sequence ID" value="KAK2905333.1"/>
    <property type="molecule type" value="Genomic_DNA"/>
</dbReference>
<protein>
    <recommendedName>
        <fullName evidence="5">Ig-like domain-containing protein</fullName>
    </recommendedName>
</protein>
<evidence type="ECO:0000313" key="7">
    <source>
        <dbReference type="Proteomes" id="UP001187343"/>
    </source>
</evidence>
<keyword evidence="3" id="KW-0393">Immunoglobulin domain</keyword>
<gene>
    <name evidence="6" type="ORF">Q8A67_007132</name>
</gene>
<feature type="compositionally biased region" description="Basic and acidic residues" evidence="4">
    <location>
        <begin position="292"/>
        <end position="330"/>
    </location>
</feature>
<dbReference type="InterPro" id="IPR007110">
    <property type="entry name" value="Ig-like_dom"/>
</dbReference>
<keyword evidence="1" id="KW-0732">Signal</keyword>
<evidence type="ECO:0000256" key="1">
    <source>
        <dbReference type="ARBA" id="ARBA00022729"/>
    </source>
</evidence>
<dbReference type="AlphaFoldDB" id="A0AA88PZX0"/>
<dbReference type="SMART" id="SM00409">
    <property type="entry name" value="IG"/>
    <property type="match status" value="1"/>
</dbReference>
<evidence type="ECO:0000256" key="2">
    <source>
        <dbReference type="ARBA" id="ARBA00023157"/>
    </source>
</evidence>
<dbReference type="PANTHER" id="PTHR12207:SF25">
    <property type="entry name" value="IMMUNOGLOBULIN SUPERFAMILY MEMBER 2"/>
    <property type="match status" value="1"/>
</dbReference>
<sequence>MPGELDENEKSGKIADEAEENSNRKTNETQSQKTEDADKNENHQTPKEKKEKEGEKKETDSPNKETVSPQPAVAERSTMDTGNVEDSPNKGSSDATLTAPKESIADKKCEQDSGSENATHEEKKEKEKENKGTDSPNTGELDEIEKSGKIADAAEENYETQCQKTEDADKNENDQTPKEKKEKERKKKETDSPNKETVSPQPAVTEGSTMDTGNVEDSLNKGSSDAILTAPKESIADKKCDQDSGSKNVTHEEKKEKEKENKGTDSLNTGELDENEKSGKIANEAEENSNGKTDETQSQKTEDADKNENHQTPKEKKEKEGEKKETDSPNKETVSPQPAVTEISTMGTGNVEELQHTNENNSQNENVTWFLYGEEDENPWPIITLNKDLTVKTGAGFEDRYRAGLISMHKVEDTTYILKMPQVQLSDQGKFYCKAIEWIQDADRSWTQIAHKITTACNVEIKPIVAPDAGTFSVFLKVSKGPLQVGDALDIRCSVNAQNLPGHFFLVTWLKNQQKVAQIGSSGVLTMFNSYKERESAAEVRAVKTSHADYLLTIRSARTEDQGQYQCEVWQEDMNEDGTFKINTTTNVQSRDCEHHSW</sequence>
<evidence type="ECO:0000256" key="4">
    <source>
        <dbReference type="SAM" id="MobiDB-lite"/>
    </source>
</evidence>
<dbReference type="InterPro" id="IPR003599">
    <property type="entry name" value="Ig_sub"/>
</dbReference>
<evidence type="ECO:0000313" key="6">
    <source>
        <dbReference type="EMBL" id="KAK2905333.1"/>
    </source>
</evidence>
<dbReference type="PANTHER" id="PTHR12207">
    <property type="entry name" value="V-SET AND TRANSMEMBRANE DOMAIN-CONTAINING PROTEIN"/>
    <property type="match status" value="1"/>
</dbReference>
<dbReference type="Pfam" id="PF07686">
    <property type="entry name" value="V-set"/>
    <property type="match status" value="1"/>
</dbReference>
<dbReference type="Proteomes" id="UP001187343">
    <property type="component" value="Unassembled WGS sequence"/>
</dbReference>